<feature type="compositionally biased region" description="Low complexity" evidence="1">
    <location>
        <begin position="80"/>
        <end position="89"/>
    </location>
</feature>
<gene>
    <name evidence="2" type="ORF">J1N35_036937</name>
</gene>
<feature type="region of interest" description="Disordered" evidence="1">
    <location>
        <begin position="58"/>
        <end position="97"/>
    </location>
</feature>
<evidence type="ECO:0000313" key="2">
    <source>
        <dbReference type="EMBL" id="KAH1046153.1"/>
    </source>
</evidence>
<name>A0A9D3UJ87_9ROSI</name>
<protein>
    <submittedName>
        <fullName evidence="2">Uncharacterized protein</fullName>
    </submittedName>
</protein>
<accession>A0A9D3UJ87</accession>
<organism evidence="2 3">
    <name type="scientific">Gossypium stocksii</name>
    <dbReference type="NCBI Taxonomy" id="47602"/>
    <lineage>
        <taxon>Eukaryota</taxon>
        <taxon>Viridiplantae</taxon>
        <taxon>Streptophyta</taxon>
        <taxon>Embryophyta</taxon>
        <taxon>Tracheophyta</taxon>
        <taxon>Spermatophyta</taxon>
        <taxon>Magnoliopsida</taxon>
        <taxon>eudicotyledons</taxon>
        <taxon>Gunneridae</taxon>
        <taxon>Pentapetalae</taxon>
        <taxon>rosids</taxon>
        <taxon>malvids</taxon>
        <taxon>Malvales</taxon>
        <taxon>Malvaceae</taxon>
        <taxon>Malvoideae</taxon>
        <taxon>Gossypium</taxon>
    </lineage>
</organism>
<dbReference type="PANTHER" id="PTHR33257:SF4">
    <property type="entry name" value="EXPRESSED PROTEIN"/>
    <property type="match status" value="1"/>
</dbReference>
<dbReference type="AlphaFoldDB" id="A0A9D3UJ87"/>
<dbReference type="Proteomes" id="UP000828251">
    <property type="component" value="Unassembled WGS sequence"/>
</dbReference>
<evidence type="ECO:0000313" key="3">
    <source>
        <dbReference type="Proteomes" id="UP000828251"/>
    </source>
</evidence>
<evidence type="ECO:0000256" key="1">
    <source>
        <dbReference type="SAM" id="MobiDB-lite"/>
    </source>
</evidence>
<dbReference type="OrthoDB" id="691043at2759"/>
<dbReference type="EMBL" id="JAIQCV010000011">
    <property type="protein sequence ID" value="KAH1046153.1"/>
    <property type="molecule type" value="Genomic_DNA"/>
</dbReference>
<sequence length="211" mass="23290">MWSDSSSHEIQPHKALQIKLDDKFFCRLMSKETSMSNSSSMVYYGSASGAIPFMWESHPGTPKHPSPHTSLPPLTPPPSYHSSLNSKSKPVPKKNSKSTFVSSIVRKLISAAPRISHASPSPCSLLSLSSRSNASMNRKLSHRLRGYFSCSCSISPVHNCMDDDDDHAGERLRSSASTLCFGIKPRTLKENRGGRSMIKMKKALLSFLSYD</sequence>
<proteinExistence type="predicted"/>
<dbReference type="PANTHER" id="PTHR33257">
    <property type="entry name" value="OS05G0165500 PROTEIN"/>
    <property type="match status" value="1"/>
</dbReference>
<comment type="caution">
    <text evidence="2">The sequence shown here is derived from an EMBL/GenBank/DDBJ whole genome shotgun (WGS) entry which is preliminary data.</text>
</comment>
<keyword evidence="3" id="KW-1185">Reference proteome</keyword>
<reference evidence="2 3" key="1">
    <citation type="journal article" date="2021" name="Plant Biotechnol. J.">
        <title>Multi-omics assisted identification of the key and species-specific regulatory components of drought-tolerant mechanisms in Gossypium stocksii.</title>
        <authorList>
            <person name="Yu D."/>
            <person name="Ke L."/>
            <person name="Zhang D."/>
            <person name="Wu Y."/>
            <person name="Sun Y."/>
            <person name="Mei J."/>
            <person name="Sun J."/>
            <person name="Sun Y."/>
        </authorList>
    </citation>
    <scope>NUCLEOTIDE SEQUENCE [LARGE SCALE GENOMIC DNA]</scope>
    <source>
        <strain evidence="3">cv. E1</strain>
        <tissue evidence="2">Leaf</tissue>
    </source>
</reference>